<dbReference type="PANTHER" id="PTHR11439:SF467">
    <property type="entry name" value="INTEGRASE CATALYTIC DOMAIN-CONTAINING PROTEIN"/>
    <property type="match status" value="1"/>
</dbReference>
<dbReference type="Proteomes" id="UP001229421">
    <property type="component" value="Unassembled WGS sequence"/>
</dbReference>
<evidence type="ECO:0000313" key="2">
    <source>
        <dbReference type="EMBL" id="KAK1411312.1"/>
    </source>
</evidence>
<gene>
    <name evidence="2" type="ORF">QVD17_37859</name>
</gene>
<keyword evidence="3" id="KW-1185">Reference proteome</keyword>
<dbReference type="InterPro" id="IPR013103">
    <property type="entry name" value="RVT_2"/>
</dbReference>
<dbReference type="EMBL" id="JAUHHV010000010">
    <property type="protein sequence ID" value="KAK1411312.1"/>
    <property type="molecule type" value="Genomic_DNA"/>
</dbReference>
<dbReference type="PANTHER" id="PTHR11439">
    <property type="entry name" value="GAG-POL-RELATED RETROTRANSPOSON"/>
    <property type="match status" value="1"/>
</dbReference>
<dbReference type="Pfam" id="PF07727">
    <property type="entry name" value="RVT_2"/>
    <property type="match status" value="2"/>
</dbReference>
<name>A0AAD8JZ34_TARER</name>
<evidence type="ECO:0000259" key="1">
    <source>
        <dbReference type="Pfam" id="PF07727"/>
    </source>
</evidence>
<accession>A0AAD8JZ34</accession>
<comment type="caution">
    <text evidence="2">The sequence shown here is derived from an EMBL/GenBank/DDBJ whole genome shotgun (WGS) entry which is preliminary data.</text>
</comment>
<protein>
    <recommendedName>
        <fullName evidence="1">Reverse transcriptase Ty1/copia-type domain-containing protein</fullName>
    </recommendedName>
</protein>
<dbReference type="InterPro" id="IPR043502">
    <property type="entry name" value="DNA/RNA_pol_sf"/>
</dbReference>
<evidence type="ECO:0000313" key="3">
    <source>
        <dbReference type="Proteomes" id="UP001229421"/>
    </source>
</evidence>
<proteinExistence type="predicted"/>
<dbReference type="AlphaFoldDB" id="A0AAD8JZ34"/>
<feature type="domain" description="Reverse transcriptase Ty1/copia-type" evidence="1">
    <location>
        <begin position="11"/>
        <end position="104"/>
    </location>
</feature>
<dbReference type="SUPFAM" id="SSF56672">
    <property type="entry name" value="DNA/RNA polymerases"/>
    <property type="match status" value="1"/>
</dbReference>
<reference evidence="2" key="1">
    <citation type="journal article" date="2023" name="bioRxiv">
        <title>Improved chromosome-level genome assembly for marigold (Tagetes erecta).</title>
        <authorList>
            <person name="Jiang F."/>
            <person name="Yuan L."/>
            <person name="Wang S."/>
            <person name="Wang H."/>
            <person name="Xu D."/>
            <person name="Wang A."/>
            <person name="Fan W."/>
        </authorList>
    </citation>
    <scope>NUCLEOTIDE SEQUENCE</scope>
    <source>
        <strain evidence="2">WSJ</strain>
        <tissue evidence="2">Leaf</tissue>
    </source>
</reference>
<feature type="domain" description="Reverse transcriptase Ty1/copia-type" evidence="1">
    <location>
        <begin position="112"/>
        <end position="224"/>
    </location>
</feature>
<dbReference type="CDD" id="cd09272">
    <property type="entry name" value="RNase_HI_RT_Ty1"/>
    <property type="match status" value="1"/>
</dbReference>
<sequence>MIDELDSMKKNEVWDLVELPEGVKPVGCKWNFKIKLDPNGKLNRFKARLVAKGYAQKEGIDYHGTFSPVSRKDSLRIVMALVAHFDLELHQMDVKTAFLNGDLNGCQNCFLKFDEAMKKQGFVKNQVDQCTYLKISGSNFTILVLYVDDILLASNNLDMLHESKCSLSLNFDMKDLGEASYVIGIEIHRDRPNGILGLSQKAYIERVLTRYNMHHSSPSVAPVVKGDVFGSFQCPKMEVEKEQMRMIPYASVVDSLMYAQVCTRPDIAYVTGMLGRYQTNPGLDHWKAAKKCKDDKKSTSGYIFMLAGGPISWKSHKQQLTSTSTMMAEYIAVYNATCHGMVLRNLIVGLKIVDSISRPLKLYCDNSAAVNFSNSNSSTRAGLYLDTKYLFVRKRVEEGKLCIEFISTHNMLADPMTKGLPPKIFEEHVSKMGLSKDLI</sequence>
<organism evidence="2 3">
    <name type="scientific">Tagetes erecta</name>
    <name type="common">African marigold</name>
    <dbReference type="NCBI Taxonomy" id="13708"/>
    <lineage>
        <taxon>Eukaryota</taxon>
        <taxon>Viridiplantae</taxon>
        <taxon>Streptophyta</taxon>
        <taxon>Embryophyta</taxon>
        <taxon>Tracheophyta</taxon>
        <taxon>Spermatophyta</taxon>
        <taxon>Magnoliopsida</taxon>
        <taxon>eudicotyledons</taxon>
        <taxon>Gunneridae</taxon>
        <taxon>Pentapetalae</taxon>
        <taxon>asterids</taxon>
        <taxon>campanulids</taxon>
        <taxon>Asterales</taxon>
        <taxon>Asteraceae</taxon>
        <taxon>Asteroideae</taxon>
        <taxon>Heliantheae alliance</taxon>
        <taxon>Tageteae</taxon>
        <taxon>Tagetes</taxon>
    </lineage>
</organism>